<evidence type="ECO:0000313" key="11">
    <source>
        <dbReference type="Proteomes" id="UP000749646"/>
    </source>
</evidence>
<feature type="region of interest" description="Disordered" evidence="8">
    <location>
        <begin position="910"/>
        <end position="943"/>
    </location>
</feature>
<gene>
    <name evidence="10" type="ORF">BGZ65_004007</name>
</gene>
<dbReference type="InterPro" id="IPR003960">
    <property type="entry name" value="ATPase_AAA_CS"/>
</dbReference>
<dbReference type="Pfam" id="PF00004">
    <property type="entry name" value="AAA"/>
    <property type="match status" value="2"/>
</dbReference>
<keyword evidence="4" id="KW-0067">ATP-binding</keyword>
<dbReference type="CDD" id="cd19530">
    <property type="entry name" value="RecA-like_NVL_r2-like"/>
    <property type="match status" value="1"/>
</dbReference>
<evidence type="ECO:0000256" key="8">
    <source>
        <dbReference type="SAM" id="MobiDB-lite"/>
    </source>
</evidence>
<feature type="compositionally biased region" description="Basic and acidic residues" evidence="8">
    <location>
        <begin position="919"/>
        <end position="943"/>
    </location>
</feature>
<dbReference type="CDD" id="cd19518">
    <property type="entry name" value="RecA-like_NVL_r1-like"/>
    <property type="match status" value="1"/>
</dbReference>
<evidence type="ECO:0000256" key="4">
    <source>
        <dbReference type="ARBA" id="ARBA00022840"/>
    </source>
</evidence>
<keyword evidence="2" id="KW-0962">Peroxisome biogenesis</keyword>
<feature type="compositionally biased region" description="Acidic residues" evidence="8">
    <location>
        <begin position="77"/>
        <end position="93"/>
    </location>
</feature>
<accession>A0A9P6IYY3</accession>
<name>A0A9P6IYY3_9FUNG</name>
<dbReference type="GO" id="GO:0003723">
    <property type="term" value="F:RNA binding"/>
    <property type="evidence" value="ECO:0007669"/>
    <property type="project" value="TreeGrafter"/>
</dbReference>
<dbReference type="GO" id="GO:1990275">
    <property type="term" value="F:preribosome binding"/>
    <property type="evidence" value="ECO:0007669"/>
    <property type="project" value="TreeGrafter"/>
</dbReference>
<comment type="similarity">
    <text evidence="1">Belongs to the AAA ATPase family.</text>
</comment>
<evidence type="ECO:0000259" key="9">
    <source>
        <dbReference type="SMART" id="SM00382"/>
    </source>
</evidence>
<evidence type="ECO:0000256" key="1">
    <source>
        <dbReference type="ARBA" id="ARBA00006914"/>
    </source>
</evidence>
<evidence type="ECO:0000256" key="5">
    <source>
        <dbReference type="ARBA" id="ARBA00032509"/>
    </source>
</evidence>
<dbReference type="OrthoDB" id="27435at2759"/>
<sequence>MGKRNKQVGRIGNAIVNSIIGPIMRMQEENPDIDSAELTNRLKERREHGRTKKDLLAQSVDRALEIIRTEKRKMTPDDDDDDDEDDDSDDDGECSPTADGSPIVMMEVKDTNSMNKSITSRWKFPQTLPTIASAVASPSVSEPGTLFIDGTESPKTTEAAPETTMLDPLAVDATPTALAHQAAEAALANGNKSKKRTKPSSNIPSEISGSKRHKTSGGASNESRGRAEYAPPKVRLEDLGGVDHFIEKVKEYVMMPLAHPEVYAHMGVKPPRGILLHGPPGTGKTMMANAIAGSLGVPFITISAPSVVSGMSGESEKKIREVFEEAKELAPCLMFIDEIDAITPKRETAQREMERRIVAQLLTCMDDLSLENTNGKPVMIIGATNRPDSLDPALRRAGRFDLEINIGVPDQDAREQILRVMASKLKLAGDFDFKELAKLTPGYVGADLNALTAAAGVVALKRIFQEIGNVDKIEESEVLKNMTDGLGMMEMDQQTSTMSNTMQVDIVEQIPAPETTTNSAVVATTLTAMTTTMSTATMAVRKHNDRNHKPIHSISAFLQFHPDPLTPEQLEPLVIINDDFLIALTRVQPSAKREGFATVPDVSWDKIGALQYVRDELRMAVVEPIKYPALFASVGIQTPAGVLLWGPPGCGKTLLAKAVASESRTNFISVKGPELLNKYVGESERGVRQVFARARASAPCVIFFDELDALCSRRDDSQSEASARVVNTLLTELDGMENRSAVYVIAATNRPDIIDPAMLRPGRLDKLLYVQLPTMEERLDILQTLARKTPLASDVNLEIVVADMRCENFSGADLASLVREAGMSALRSTLKKLNEMGKAGERLDDNRRVQQTGGGLGLIGLDGPSDNLLSTPITVSWHDFDTAFSKVSPSVSPQDKLKYDKLHVKFGGGSAKVKKLKQKQREADDGAKDAKSNGKAEDSDASL</sequence>
<evidence type="ECO:0000313" key="10">
    <source>
        <dbReference type="EMBL" id="KAF9954431.1"/>
    </source>
</evidence>
<protein>
    <recommendedName>
        <fullName evidence="6">Peroxisomal ATPase PEX1</fullName>
    </recommendedName>
    <alternativeName>
        <fullName evidence="5">Peroxin-1</fullName>
    </alternativeName>
</protein>
<evidence type="ECO:0000256" key="6">
    <source>
        <dbReference type="ARBA" id="ARBA00034532"/>
    </source>
</evidence>
<evidence type="ECO:0000256" key="3">
    <source>
        <dbReference type="ARBA" id="ARBA00022741"/>
    </source>
</evidence>
<dbReference type="EMBL" id="JAAAHW010006826">
    <property type="protein sequence ID" value="KAF9954431.1"/>
    <property type="molecule type" value="Genomic_DNA"/>
</dbReference>
<dbReference type="InterPro" id="IPR027417">
    <property type="entry name" value="P-loop_NTPase"/>
</dbReference>
<dbReference type="PROSITE" id="PS00674">
    <property type="entry name" value="AAA"/>
    <property type="match status" value="1"/>
</dbReference>
<dbReference type="AlphaFoldDB" id="A0A9P6IYY3"/>
<dbReference type="PANTHER" id="PTHR23077">
    <property type="entry name" value="AAA-FAMILY ATPASE"/>
    <property type="match status" value="1"/>
</dbReference>
<dbReference type="Pfam" id="PF17862">
    <property type="entry name" value="AAA_lid_3"/>
    <property type="match status" value="2"/>
</dbReference>
<dbReference type="InterPro" id="IPR041569">
    <property type="entry name" value="AAA_lid_3"/>
</dbReference>
<feature type="domain" description="AAA+ ATPase" evidence="9">
    <location>
        <begin position="270"/>
        <end position="410"/>
    </location>
</feature>
<dbReference type="Gene3D" id="3.40.50.300">
    <property type="entry name" value="P-loop containing nucleotide triphosphate hydrolases"/>
    <property type="match status" value="2"/>
</dbReference>
<feature type="compositionally biased region" description="Basic and acidic residues" evidence="8">
    <location>
        <begin position="67"/>
        <end position="76"/>
    </location>
</feature>
<dbReference type="Gene3D" id="1.10.8.60">
    <property type="match status" value="2"/>
</dbReference>
<dbReference type="SUPFAM" id="SSF52540">
    <property type="entry name" value="P-loop containing nucleoside triphosphate hydrolases"/>
    <property type="match status" value="2"/>
</dbReference>
<evidence type="ECO:0000256" key="7">
    <source>
        <dbReference type="ARBA" id="ARBA00048778"/>
    </source>
</evidence>
<evidence type="ECO:0000256" key="2">
    <source>
        <dbReference type="ARBA" id="ARBA00022593"/>
    </source>
</evidence>
<reference evidence="10" key="1">
    <citation type="journal article" date="2020" name="Fungal Divers.">
        <title>Resolving the Mortierellaceae phylogeny through synthesis of multi-gene phylogenetics and phylogenomics.</title>
        <authorList>
            <person name="Vandepol N."/>
            <person name="Liber J."/>
            <person name="Desiro A."/>
            <person name="Na H."/>
            <person name="Kennedy M."/>
            <person name="Barry K."/>
            <person name="Grigoriev I.V."/>
            <person name="Miller A.N."/>
            <person name="O'Donnell K."/>
            <person name="Stajich J.E."/>
            <person name="Bonito G."/>
        </authorList>
    </citation>
    <scope>NUCLEOTIDE SEQUENCE</scope>
    <source>
        <strain evidence="10">MES-2147</strain>
    </source>
</reference>
<organism evidence="10 11">
    <name type="scientific">Modicella reniformis</name>
    <dbReference type="NCBI Taxonomy" id="1440133"/>
    <lineage>
        <taxon>Eukaryota</taxon>
        <taxon>Fungi</taxon>
        <taxon>Fungi incertae sedis</taxon>
        <taxon>Mucoromycota</taxon>
        <taxon>Mortierellomycotina</taxon>
        <taxon>Mortierellomycetes</taxon>
        <taxon>Mortierellales</taxon>
        <taxon>Mortierellaceae</taxon>
        <taxon>Modicella</taxon>
    </lineage>
</organism>
<dbReference type="GO" id="GO:0007031">
    <property type="term" value="P:peroxisome organization"/>
    <property type="evidence" value="ECO:0007669"/>
    <property type="project" value="UniProtKB-KW"/>
</dbReference>
<dbReference type="SMART" id="SM00382">
    <property type="entry name" value="AAA"/>
    <property type="match status" value="2"/>
</dbReference>
<dbReference type="Proteomes" id="UP000749646">
    <property type="component" value="Unassembled WGS sequence"/>
</dbReference>
<comment type="catalytic activity">
    <reaction evidence="7">
        <text>ATP + H2O = ADP + phosphate + H(+)</text>
        <dbReference type="Rhea" id="RHEA:13065"/>
        <dbReference type="ChEBI" id="CHEBI:15377"/>
        <dbReference type="ChEBI" id="CHEBI:15378"/>
        <dbReference type="ChEBI" id="CHEBI:30616"/>
        <dbReference type="ChEBI" id="CHEBI:43474"/>
        <dbReference type="ChEBI" id="CHEBI:456216"/>
    </reaction>
    <physiologicalReaction direction="left-to-right" evidence="7">
        <dbReference type="Rhea" id="RHEA:13066"/>
    </physiologicalReaction>
</comment>
<keyword evidence="11" id="KW-1185">Reference proteome</keyword>
<feature type="region of interest" description="Disordered" evidence="8">
    <location>
        <begin position="187"/>
        <end position="232"/>
    </location>
</feature>
<dbReference type="GO" id="GO:0016887">
    <property type="term" value="F:ATP hydrolysis activity"/>
    <property type="evidence" value="ECO:0007669"/>
    <property type="project" value="InterPro"/>
</dbReference>
<keyword evidence="3" id="KW-0547">Nucleotide-binding</keyword>
<feature type="region of interest" description="Disordered" evidence="8">
    <location>
        <begin position="67"/>
        <end position="102"/>
    </location>
</feature>
<dbReference type="InterPro" id="IPR003593">
    <property type="entry name" value="AAA+_ATPase"/>
</dbReference>
<dbReference type="GO" id="GO:0042254">
    <property type="term" value="P:ribosome biogenesis"/>
    <property type="evidence" value="ECO:0007669"/>
    <property type="project" value="TreeGrafter"/>
</dbReference>
<dbReference type="PANTHER" id="PTHR23077:SF171">
    <property type="entry name" value="NUCLEAR VALOSIN-CONTAINING PROTEIN-LIKE"/>
    <property type="match status" value="1"/>
</dbReference>
<dbReference type="FunFam" id="3.40.50.300:FF:000149">
    <property type="entry name" value="Nuclear valosin-containing protein-like"/>
    <property type="match status" value="1"/>
</dbReference>
<dbReference type="FunFam" id="3.40.50.300:FF:000365">
    <property type="entry name" value="Ribosome biogenesis ATPase RIX7"/>
    <property type="match status" value="1"/>
</dbReference>
<dbReference type="GO" id="GO:0005524">
    <property type="term" value="F:ATP binding"/>
    <property type="evidence" value="ECO:0007669"/>
    <property type="project" value="UniProtKB-KW"/>
</dbReference>
<proteinExistence type="inferred from homology"/>
<dbReference type="InterPro" id="IPR050168">
    <property type="entry name" value="AAA_ATPase_domain"/>
</dbReference>
<comment type="caution">
    <text evidence="10">The sequence shown here is derived from an EMBL/GenBank/DDBJ whole genome shotgun (WGS) entry which is preliminary data.</text>
</comment>
<dbReference type="GO" id="GO:0005634">
    <property type="term" value="C:nucleus"/>
    <property type="evidence" value="ECO:0007669"/>
    <property type="project" value="TreeGrafter"/>
</dbReference>
<dbReference type="InterPro" id="IPR003959">
    <property type="entry name" value="ATPase_AAA_core"/>
</dbReference>
<feature type="compositionally biased region" description="Polar residues" evidence="8">
    <location>
        <begin position="199"/>
        <end position="208"/>
    </location>
</feature>
<feature type="domain" description="AAA+ ATPase" evidence="9">
    <location>
        <begin position="638"/>
        <end position="774"/>
    </location>
</feature>